<feature type="region of interest" description="Disordered" evidence="6">
    <location>
        <begin position="156"/>
        <end position="176"/>
    </location>
</feature>
<reference evidence="9" key="1">
    <citation type="journal article" date="2011" name="Genome Biol.">
        <title>Comparative genomics of the social amoebae Dictyostelium discoideum and Dictyostelium purpureum.</title>
        <authorList>
            <consortium name="US DOE Joint Genome Institute (JGI-PGF)"/>
            <person name="Sucgang R."/>
            <person name="Kuo A."/>
            <person name="Tian X."/>
            <person name="Salerno W."/>
            <person name="Parikh A."/>
            <person name="Feasley C.L."/>
            <person name="Dalin E."/>
            <person name="Tu H."/>
            <person name="Huang E."/>
            <person name="Barry K."/>
            <person name="Lindquist E."/>
            <person name="Shapiro H."/>
            <person name="Bruce D."/>
            <person name="Schmutz J."/>
            <person name="Salamov A."/>
            <person name="Fey P."/>
            <person name="Gaudet P."/>
            <person name="Anjard C."/>
            <person name="Babu M.M."/>
            <person name="Basu S."/>
            <person name="Bushmanova Y."/>
            <person name="van der Wel H."/>
            <person name="Katoh-Kurasawa M."/>
            <person name="Dinh C."/>
            <person name="Coutinho P.M."/>
            <person name="Saito T."/>
            <person name="Elias M."/>
            <person name="Schaap P."/>
            <person name="Kay R.R."/>
            <person name="Henrissat B."/>
            <person name="Eichinger L."/>
            <person name="Rivero F."/>
            <person name="Putnam N.H."/>
            <person name="West C.M."/>
            <person name="Loomis W.F."/>
            <person name="Chisholm R.L."/>
            <person name="Shaulsky G."/>
            <person name="Strassmann J.E."/>
            <person name="Queller D.C."/>
            <person name="Kuspa A."/>
            <person name="Grigoriev I.V."/>
        </authorList>
    </citation>
    <scope>NUCLEOTIDE SEQUENCE [LARGE SCALE GENOMIC DNA]</scope>
    <source>
        <strain evidence="9">QSDP1</strain>
    </source>
</reference>
<dbReference type="STRING" id="5786.F0ZW42"/>
<evidence type="ECO:0000256" key="7">
    <source>
        <dbReference type="SAM" id="Phobius"/>
    </source>
</evidence>
<organism evidence="8 9">
    <name type="scientific">Dictyostelium purpureum</name>
    <name type="common">Slime mold</name>
    <dbReference type="NCBI Taxonomy" id="5786"/>
    <lineage>
        <taxon>Eukaryota</taxon>
        <taxon>Amoebozoa</taxon>
        <taxon>Evosea</taxon>
        <taxon>Eumycetozoa</taxon>
        <taxon>Dictyostelia</taxon>
        <taxon>Dictyosteliales</taxon>
        <taxon>Dictyosteliaceae</taxon>
        <taxon>Dictyostelium</taxon>
    </lineage>
</organism>
<dbReference type="InParanoid" id="F0ZW42"/>
<comment type="similarity">
    <text evidence="2">Belongs to the TAPT1 family.</text>
</comment>
<keyword evidence="4 7" id="KW-1133">Transmembrane helix</keyword>
<proteinExistence type="inferred from homology"/>
<dbReference type="VEuPathDB" id="AmoebaDB:DICPUDRAFT_99083"/>
<feature type="transmembrane region" description="Helical" evidence="7">
    <location>
        <begin position="608"/>
        <end position="629"/>
    </location>
</feature>
<keyword evidence="5 7" id="KW-0472">Membrane</keyword>
<dbReference type="PANTHER" id="PTHR13317">
    <property type="entry name" value="TRANSMEMBRANE ANTERIOR POSTERIOR TRANSFORMATION PROTEIN 1 HOMOLOG"/>
    <property type="match status" value="1"/>
</dbReference>
<keyword evidence="3 7" id="KW-0812">Transmembrane</keyword>
<evidence type="ECO:0000256" key="5">
    <source>
        <dbReference type="ARBA" id="ARBA00023136"/>
    </source>
</evidence>
<dbReference type="AlphaFoldDB" id="F0ZW42"/>
<feature type="transmembrane region" description="Helical" evidence="7">
    <location>
        <begin position="315"/>
        <end position="340"/>
    </location>
</feature>
<gene>
    <name evidence="8" type="ORF">DICPUDRAFT_99083</name>
</gene>
<feature type="compositionally biased region" description="Low complexity" evidence="6">
    <location>
        <begin position="251"/>
        <end position="265"/>
    </location>
</feature>
<accession>F0ZW42</accession>
<dbReference type="InterPro" id="IPR008010">
    <property type="entry name" value="Tatp1"/>
</dbReference>
<feature type="transmembrane region" description="Helical" evidence="7">
    <location>
        <begin position="641"/>
        <end position="662"/>
    </location>
</feature>
<evidence type="ECO:0000313" key="9">
    <source>
        <dbReference type="Proteomes" id="UP000001064"/>
    </source>
</evidence>
<feature type="region of interest" description="Disordered" evidence="6">
    <location>
        <begin position="197"/>
        <end position="269"/>
    </location>
</feature>
<feature type="compositionally biased region" description="Polar residues" evidence="6">
    <location>
        <begin position="226"/>
        <end position="241"/>
    </location>
</feature>
<dbReference type="GO" id="GO:0005789">
    <property type="term" value="C:endoplasmic reticulum membrane"/>
    <property type="evidence" value="ECO:0000318"/>
    <property type="project" value="GO_Central"/>
</dbReference>
<feature type="compositionally biased region" description="Polar residues" evidence="6">
    <location>
        <begin position="156"/>
        <end position="166"/>
    </location>
</feature>
<dbReference type="OMA" id="VQIYICL"/>
<evidence type="ECO:0008006" key="10">
    <source>
        <dbReference type="Google" id="ProtNLM"/>
    </source>
</evidence>
<dbReference type="OrthoDB" id="29023at2759"/>
<dbReference type="KEGG" id="dpp:DICPUDRAFT_99083"/>
<protein>
    <recommendedName>
        <fullName evidence="10">DUF747 family protein</fullName>
    </recommendedName>
</protein>
<comment type="subcellular location">
    <subcellularLocation>
        <location evidence="1">Membrane</location>
        <topology evidence="1">Multi-pass membrane protein</topology>
    </subcellularLocation>
</comment>
<evidence type="ECO:0000313" key="8">
    <source>
        <dbReference type="EMBL" id="EGC31841.1"/>
    </source>
</evidence>
<dbReference type="EMBL" id="GL871227">
    <property type="protein sequence ID" value="EGC31841.1"/>
    <property type="molecule type" value="Genomic_DNA"/>
</dbReference>
<dbReference type="Proteomes" id="UP000001064">
    <property type="component" value="Unassembled WGS sequence"/>
</dbReference>
<evidence type="ECO:0000256" key="3">
    <source>
        <dbReference type="ARBA" id="ARBA00022692"/>
    </source>
</evidence>
<dbReference type="PANTHER" id="PTHR13317:SF4">
    <property type="entry name" value="TRANSMEMBRANE ANTERIOR POSTERIOR TRANSFORMATION PROTEIN 1 HOMOLOG"/>
    <property type="match status" value="1"/>
</dbReference>
<dbReference type="GeneID" id="10507822"/>
<name>F0ZW42_DICPU</name>
<feature type="compositionally biased region" description="Low complexity" evidence="6">
    <location>
        <begin position="201"/>
        <end position="225"/>
    </location>
</feature>
<evidence type="ECO:0000256" key="6">
    <source>
        <dbReference type="SAM" id="MobiDB-lite"/>
    </source>
</evidence>
<feature type="non-terminal residue" evidence="8">
    <location>
        <position position="1"/>
    </location>
</feature>
<keyword evidence="9" id="KW-1185">Reference proteome</keyword>
<evidence type="ECO:0000256" key="1">
    <source>
        <dbReference type="ARBA" id="ARBA00004141"/>
    </source>
</evidence>
<feature type="transmembrane region" description="Helical" evidence="7">
    <location>
        <begin position="360"/>
        <end position="380"/>
    </location>
</feature>
<feature type="compositionally biased region" description="Basic and acidic residues" evidence="6">
    <location>
        <begin position="1"/>
        <end position="14"/>
    </location>
</feature>
<feature type="region of interest" description="Disordered" evidence="6">
    <location>
        <begin position="1"/>
        <end position="20"/>
    </location>
</feature>
<dbReference type="eggNOG" id="KOG2490">
    <property type="taxonomic scope" value="Eukaryota"/>
</dbReference>
<sequence length="694" mass="79201">MEVYKIKEEKKDDTTNSNKITQEEKFLLDNLVRNETPPNIPMSPALKLNNSSISLKDSNFDLSSNKNFESTCIITSPVVVSPTIVNKISLLSSNKEKDKNKDKDKDSDIEQELYNINKKIQQSQPPSQQQQQQQNNLFKPITPIKSLEQPQQQNSFTYEKTPTGNKQQQQQQQSNYNVKNERISPIPFPNISMLINDPTVSNTSSSSTSNISNISTTATATTTTNRLKTPLSTPVKSQESAPSIELEENIPSSSTTSSATTATPPETKKKSKQWSFKDYLYDEINGGYLSTEVIDSKKREQVYNFVHVPLELEKLILFGFLVCFDSFLFLFTFLPIRFFFSFFKLLQSFFSKKIKLTTNQIFDLIRGFIWVSCFIFLTFIDSSMLYHYIRGQAVIKLYVIYNVLEVLDKLCCSFGQDIFDSLYWMSYSFSHSKDIKEKSQKETRILAPVSHTIVATGYVFLHSLVLFSQVITLNVAINSYNNALLTLMISNQFVELKGSVFKRFEKENLFQISCSDIVERFQAFIFLMIIAFQNLSDLNWDLSKDYFLDIGLVFLTVLGSELVVDAIKHAFITKFNKLPPKLYTKFFIILSDNIVDPRNRNFTESSWGINNIIGFVPFPLASIIIRFFYKFIPFDNVVTGIVLTVQIYICLVLLKIFIKIVIIGQCLSNNDSCLSTPDPSNPTSSSSSTSEKLN</sequence>
<evidence type="ECO:0000256" key="2">
    <source>
        <dbReference type="ARBA" id="ARBA00008803"/>
    </source>
</evidence>
<dbReference type="RefSeq" id="XP_003291642.1">
    <property type="nucleotide sequence ID" value="XM_003291594.1"/>
</dbReference>
<evidence type="ECO:0000256" key="4">
    <source>
        <dbReference type="ARBA" id="ARBA00022989"/>
    </source>
</evidence>
<dbReference type="Pfam" id="PF05346">
    <property type="entry name" value="DUF747"/>
    <property type="match status" value="1"/>
</dbReference>